<dbReference type="InterPro" id="IPR022644">
    <property type="entry name" value="De-COase2_N"/>
</dbReference>
<evidence type="ECO:0000259" key="6">
    <source>
        <dbReference type="Pfam" id="PF02784"/>
    </source>
</evidence>
<proteinExistence type="inferred from homology"/>
<organism evidence="7 8">
    <name type="scientific">Lactococcus lactis</name>
    <dbReference type="NCBI Taxonomy" id="1358"/>
    <lineage>
        <taxon>Bacteria</taxon>
        <taxon>Bacillati</taxon>
        <taxon>Bacillota</taxon>
        <taxon>Bacilli</taxon>
        <taxon>Lactobacillales</taxon>
        <taxon>Streptococcaceae</taxon>
        <taxon>Lactococcus</taxon>
    </lineage>
</organism>
<evidence type="ECO:0008006" key="9">
    <source>
        <dbReference type="Google" id="ProtNLM"/>
    </source>
</evidence>
<evidence type="ECO:0000313" key="7">
    <source>
        <dbReference type="EMBL" id="NEX55747.1"/>
    </source>
</evidence>
<dbReference type="Pfam" id="PF02784">
    <property type="entry name" value="Orn_Arg_deC_N"/>
    <property type="match status" value="1"/>
</dbReference>
<dbReference type="Gene3D" id="3.20.20.10">
    <property type="entry name" value="Alanine racemase"/>
    <property type="match status" value="1"/>
</dbReference>
<protein>
    <recommendedName>
        <fullName evidence="9">Diaminopimelate decarboxylase</fullName>
    </recommendedName>
</protein>
<gene>
    <name evidence="7" type="ORF">GTP08_08635</name>
</gene>
<evidence type="ECO:0000256" key="2">
    <source>
        <dbReference type="ARBA" id="ARBA00022898"/>
    </source>
</evidence>
<dbReference type="InterPro" id="IPR022643">
    <property type="entry name" value="De-COase2_C"/>
</dbReference>
<dbReference type="RefSeq" id="WP_163656734.1">
    <property type="nucleotide sequence ID" value="NZ_JAOWLM010000001.1"/>
</dbReference>
<dbReference type="InterPro" id="IPR029066">
    <property type="entry name" value="PLP-binding_barrel"/>
</dbReference>
<evidence type="ECO:0000259" key="5">
    <source>
        <dbReference type="Pfam" id="PF00278"/>
    </source>
</evidence>
<reference evidence="7 8" key="1">
    <citation type="submission" date="2019-12" db="EMBL/GenBank/DDBJ databases">
        <title>Draft Genome Sequences of L. lactis strains MS22333, MS22334, MS22336, and MS22337, Isolated from Spontaneous Fermented Camel Milk in Ethiopia.</title>
        <authorList>
            <person name="Bragason E."/>
            <person name="Hansen E.B."/>
            <person name="Guya M.E."/>
            <person name="Berhe T."/>
        </authorList>
    </citation>
    <scope>NUCLEOTIDE SEQUENCE [LARGE SCALE GENOMIC DNA]</scope>
    <source>
        <strain evidence="7 8">MS22336</strain>
    </source>
</reference>
<dbReference type="GO" id="GO:0008836">
    <property type="term" value="F:diaminopimelate decarboxylase activity"/>
    <property type="evidence" value="ECO:0007669"/>
    <property type="project" value="TreeGrafter"/>
</dbReference>
<dbReference type="Gene3D" id="2.40.37.10">
    <property type="entry name" value="Lyase, Ornithine Decarboxylase, Chain A, domain 1"/>
    <property type="match status" value="1"/>
</dbReference>
<dbReference type="SUPFAM" id="SSF51419">
    <property type="entry name" value="PLP-binding barrel"/>
    <property type="match status" value="1"/>
</dbReference>
<name>A0A6M0M8M4_9LACT</name>
<dbReference type="GO" id="GO:0009089">
    <property type="term" value="P:lysine biosynthetic process via diaminopimelate"/>
    <property type="evidence" value="ECO:0007669"/>
    <property type="project" value="TreeGrafter"/>
</dbReference>
<dbReference type="EMBL" id="WWDJ01000058">
    <property type="protein sequence ID" value="NEX55747.1"/>
    <property type="molecule type" value="Genomic_DNA"/>
</dbReference>
<dbReference type="PANTHER" id="PTHR43727:SF2">
    <property type="entry name" value="GROUP IV DECARBOXYLASE"/>
    <property type="match status" value="1"/>
</dbReference>
<accession>A0A6M0M8M4</accession>
<feature type="domain" description="Orn/DAP/Arg decarboxylase 2 N-terminal" evidence="6">
    <location>
        <begin position="34"/>
        <end position="244"/>
    </location>
</feature>
<evidence type="ECO:0000256" key="1">
    <source>
        <dbReference type="ARBA" id="ARBA00001933"/>
    </source>
</evidence>
<evidence type="ECO:0000313" key="8">
    <source>
        <dbReference type="Proteomes" id="UP000477402"/>
    </source>
</evidence>
<feature type="active site" description="Proton donor" evidence="3">
    <location>
        <position position="304"/>
    </location>
</feature>
<feature type="domain" description="Orn/DAP/Arg decarboxylase 2 C-terminal" evidence="5">
    <location>
        <begin position="248"/>
        <end position="331"/>
    </location>
</feature>
<dbReference type="Pfam" id="PF00278">
    <property type="entry name" value="Orn_DAP_Arg_deC"/>
    <property type="match status" value="1"/>
</dbReference>
<comment type="similarity">
    <text evidence="4">Belongs to the Orn/Lys/Arg decarboxylase class-II family.</text>
</comment>
<evidence type="ECO:0000256" key="3">
    <source>
        <dbReference type="PIRSR" id="PIRSR600183-50"/>
    </source>
</evidence>
<dbReference type="InterPro" id="IPR000183">
    <property type="entry name" value="Orn/DAP/Arg_de-COase"/>
</dbReference>
<evidence type="ECO:0000256" key="4">
    <source>
        <dbReference type="RuleBase" id="RU003737"/>
    </source>
</evidence>
<keyword evidence="2 3" id="KW-0663">Pyridoxal phosphate</keyword>
<dbReference type="AlphaFoldDB" id="A0A6M0M8M4"/>
<dbReference type="PRINTS" id="PR01179">
    <property type="entry name" value="ODADCRBXLASE"/>
</dbReference>
<feature type="modified residue" description="N6-(pyridoxal phosphate)lysine" evidence="3">
    <location>
        <position position="55"/>
    </location>
</feature>
<sequence length="355" mass="40550">MLKEDLKSSLVSISNQKIRNTPIVIYDVKLIDVIVKDFYDAITLLPNSKLYFAMKANSNKDILKYLSTRIDGVDVASSKELELALNFFSAKNLSINGPAFSVEEIRNISKRGMMYDFNSLTQIELVGIKEDSISVRVKIGESRFGIDIFEAKFKKYCTRNTLKIGKIHVHSETKDNLFIHQLEEIFLELDKGGMLKHIKQINLGGGFLELVLNNQLIDFFEKLSKVYKKFDIRVETIIEPGQALIMLSAYLITKIIDVDCINDIQKIVVNTSAYNLFSWSRPVIIANSSKNTNSLKTIVYGETCFEEDIMCEEKIMPEVKVNDFLIFYPIGAYSQSNHNCLHLLDFPEEILINEL</sequence>
<comment type="caution">
    <text evidence="7">The sequence shown here is derived from an EMBL/GenBank/DDBJ whole genome shotgun (WGS) entry which is preliminary data.</text>
</comment>
<dbReference type="PANTHER" id="PTHR43727">
    <property type="entry name" value="DIAMINOPIMELATE DECARBOXYLASE"/>
    <property type="match status" value="1"/>
</dbReference>
<dbReference type="InterPro" id="IPR009006">
    <property type="entry name" value="Ala_racemase/Decarboxylase_C"/>
</dbReference>
<dbReference type="Proteomes" id="UP000477402">
    <property type="component" value="Unassembled WGS sequence"/>
</dbReference>
<dbReference type="SUPFAM" id="SSF50621">
    <property type="entry name" value="Alanine racemase C-terminal domain-like"/>
    <property type="match status" value="1"/>
</dbReference>
<comment type="cofactor">
    <cofactor evidence="1 3">
        <name>pyridoxal 5'-phosphate</name>
        <dbReference type="ChEBI" id="CHEBI:597326"/>
    </cofactor>
</comment>